<reference evidence="1 2" key="1">
    <citation type="journal article" date="2009" name="Stand. Genomic Sci.">
        <title>Complete genome sequence of Pirellula staleyi type strain (ATCC 27377).</title>
        <authorList>
            <person name="Clum A."/>
            <person name="Tindall B.J."/>
            <person name="Sikorski J."/>
            <person name="Ivanova N."/>
            <person name="Mavrommatis K."/>
            <person name="Lucas S."/>
            <person name="Glavina del Rio T."/>
            <person name="Nolan M."/>
            <person name="Chen F."/>
            <person name="Tice H."/>
            <person name="Pitluck S."/>
            <person name="Cheng J.F."/>
            <person name="Chertkov O."/>
            <person name="Brettin T."/>
            <person name="Han C."/>
            <person name="Detter J.C."/>
            <person name="Kuske C."/>
            <person name="Bruce D."/>
            <person name="Goodwin L."/>
            <person name="Ovchinikova G."/>
            <person name="Pati A."/>
            <person name="Mikhailova N."/>
            <person name="Chen A."/>
            <person name="Palaniappan K."/>
            <person name="Land M."/>
            <person name="Hauser L."/>
            <person name="Chang Y.J."/>
            <person name="Jeffries C.D."/>
            <person name="Chain P."/>
            <person name="Rohde M."/>
            <person name="Goker M."/>
            <person name="Bristow J."/>
            <person name="Eisen J.A."/>
            <person name="Markowitz V."/>
            <person name="Hugenholtz P."/>
            <person name="Kyrpides N.C."/>
            <person name="Klenk H.P."/>
            <person name="Lapidus A."/>
        </authorList>
    </citation>
    <scope>NUCLEOTIDE SEQUENCE [LARGE SCALE GENOMIC DNA]</scope>
    <source>
        <strain evidence="2">ATCC 27377 / DSM 6068 / ICPB 4128</strain>
    </source>
</reference>
<dbReference type="AlphaFoldDB" id="D2R0A5"/>
<dbReference type="GO" id="GO:0005506">
    <property type="term" value="F:iron ion binding"/>
    <property type="evidence" value="ECO:0007669"/>
    <property type="project" value="InterPro"/>
</dbReference>
<proteinExistence type="predicted"/>
<dbReference type="Proteomes" id="UP000001887">
    <property type="component" value="Chromosome"/>
</dbReference>
<evidence type="ECO:0000313" key="1">
    <source>
        <dbReference type="EMBL" id="ADB14773.1"/>
    </source>
</evidence>
<keyword evidence="2" id="KW-1185">Reference proteome</keyword>
<dbReference type="EMBL" id="CP001848">
    <property type="protein sequence ID" value="ADB14773.1"/>
    <property type="molecule type" value="Genomic_DNA"/>
</dbReference>
<dbReference type="GO" id="GO:0020037">
    <property type="term" value="F:heme binding"/>
    <property type="evidence" value="ECO:0007669"/>
    <property type="project" value="InterPro"/>
</dbReference>
<name>D2R0A5_PIRSD</name>
<evidence type="ECO:0008006" key="3">
    <source>
        <dbReference type="Google" id="ProtNLM"/>
    </source>
</evidence>
<dbReference type="PROSITE" id="PS51009">
    <property type="entry name" value="CYTCII"/>
    <property type="match status" value="1"/>
</dbReference>
<dbReference type="OrthoDB" id="290618at2"/>
<dbReference type="eggNOG" id="COG3909">
    <property type="taxonomic scope" value="Bacteria"/>
</dbReference>
<accession>D2R0A5</accession>
<dbReference type="HOGENOM" id="CLU_857595_0_0_0"/>
<dbReference type="InterPro" id="IPR010980">
    <property type="entry name" value="Cyt_c/b562"/>
</dbReference>
<dbReference type="GO" id="GO:0022900">
    <property type="term" value="P:electron transport chain"/>
    <property type="evidence" value="ECO:0007669"/>
    <property type="project" value="InterPro"/>
</dbReference>
<protein>
    <recommendedName>
        <fullName evidence="3">Cytochrome c</fullName>
    </recommendedName>
</protein>
<dbReference type="Gene3D" id="1.20.120.10">
    <property type="entry name" value="Cytochrome c/b562"/>
    <property type="match status" value="1"/>
</dbReference>
<evidence type="ECO:0000313" key="2">
    <source>
        <dbReference type="Proteomes" id="UP000001887"/>
    </source>
</evidence>
<dbReference type="KEGG" id="psl:Psta_0076"/>
<sequence length="333" mass="35545" precursor="true">MRSNLWVEKLFASNAAIASWLIIGLLAVAAIPTASAQQKPPKTITRAKPPAFPANDSTFFEDAFRDGLVGGRPADLSKAVVAAPSGGAAAPMANAGGPTSGTGWSALISPTTIEDEIKALKLVIDTGITTPSDFAGRGYKAARRDFSMLAMLFAVAGDYDGEVRWKKDAPAARDIIGRTAANSKVGTSQVFQEAKLRKQELQDLLSGSSPYAGKEAETKVTWPNVCDRSPLMMHLENIYEPRLKPALADKGSFTANADKILHDAEIIAVIGDVLTKEGMMDADDDEYKVFCEQMKKAGKEIAEAVRLKNFEAASSASTEIGKACTACHENYRS</sequence>
<organism evidence="1 2">
    <name type="scientific">Pirellula staleyi (strain ATCC 27377 / DSM 6068 / ICPB 4128)</name>
    <name type="common">Pirella staleyi</name>
    <dbReference type="NCBI Taxonomy" id="530564"/>
    <lineage>
        <taxon>Bacteria</taxon>
        <taxon>Pseudomonadati</taxon>
        <taxon>Planctomycetota</taxon>
        <taxon>Planctomycetia</taxon>
        <taxon>Pirellulales</taxon>
        <taxon>Pirellulaceae</taxon>
        <taxon>Pirellula</taxon>
    </lineage>
</organism>
<dbReference type="GO" id="GO:0009055">
    <property type="term" value="F:electron transfer activity"/>
    <property type="evidence" value="ECO:0007669"/>
    <property type="project" value="InterPro"/>
</dbReference>
<dbReference type="InterPro" id="IPR002321">
    <property type="entry name" value="Cyt_c_II"/>
</dbReference>
<dbReference type="SUPFAM" id="SSF47175">
    <property type="entry name" value="Cytochromes"/>
    <property type="match status" value="1"/>
</dbReference>
<gene>
    <name evidence="1" type="ordered locus">Psta_0076</name>
</gene>